<sequence length="422" mass="49059">MVSRQPKQTNPKQDNQSNQGYLAENILHFARTLRKAGLSVPSARVLEAIDAIQFSGITRRDDIYSTFQCLFITSRDQQEIFDQCFHIFWRNPEFLERAMSLLLPTTFLENAPQDEKDKALKRVSQAFAPEQKNERPKEKTDEELEIEFDARLTSSDEKVLRHKDFEQMSADEQRRAFEIIRHLQLPADLITTRRFSPSVQKQRIDSRKTMQASMRRGADIIELKHKAKKIQCAPLVILCDISGSMSEYSRMLLHFIHSLSSARDRIHSFTFGTELHNITRQMKYKDVDEALTAVGQQIDDWSGGTRISTAIHDFNQHWSRRVLGQRANVLLITDGLERDGAHDLSLEMERLQKSCRKLIWLNPLLRYDGFQAKARGIKLMLPHVDEFRSAHNINSLEDLAKSLQNNWQPRQRRHNNGPIRND</sequence>
<dbReference type="PANTHER" id="PTHR39338">
    <property type="entry name" value="BLL5662 PROTEIN-RELATED"/>
    <property type="match status" value="1"/>
</dbReference>
<dbReference type="RefSeq" id="WP_046506072.1">
    <property type="nucleotide sequence ID" value="NZ_LANI01000005.1"/>
</dbReference>
<dbReference type="SMART" id="SM00327">
    <property type="entry name" value="VWA"/>
    <property type="match status" value="1"/>
</dbReference>
<accession>A0A0M2RCH0</accession>
<dbReference type="Gene3D" id="3.40.50.410">
    <property type="entry name" value="von Willebrand factor, type A domain"/>
    <property type="match status" value="1"/>
</dbReference>
<organism evidence="2 3">
    <name type="scientific">Kiloniella litopenaei</name>
    <dbReference type="NCBI Taxonomy" id="1549748"/>
    <lineage>
        <taxon>Bacteria</taxon>
        <taxon>Pseudomonadati</taxon>
        <taxon>Pseudomonadota</taxon>
        <taxon>Alphaproteobacteria</taxon>
        <taxon>Rhodospirillales</taxon>
        <taxon>Kiloniellaceae</taxon>
        <taxon>Kiloniella</taxon>
    </lineage>
</organism>
<evidence type="ECO:0000313" key="2">
    <source>
        <dbReference type="EMBL" id="KKJ77283.1"/>
    </source>
</evidence>
<dbReference type="InterPro" id="IPR011195">
    <property type="entry name" value="UCP010256"/>
</dbReference>
<feature type="domain" description="VWFA" evidence="1">
    <location>
        <begin position="232"/>
        <end position="397"/>
    </location>
</feature>
<reference evidence="2 3" key="1">
    <citation type="submission" date="2015-03" db="EMBL/GenBank/DDBJ databases">
        <title>Genome sequence of Kiloniella sp. P1-1, isolated from the gut microflora of Pacific white shrimp, Penaeus vannamei.</title>
        <authorList>
            <person name="Shao Z."/>
            <person name="Wang L."/>
            <person name="Li X."/>
        </authorList>
    </citation>
    <scope>NUCLEOTIDE SEQUENCE [LARGE SCALE GENOMIC DNA]</scope>
    <source>
        <strain evidence="2 3">P1-1</strain>
    </source>
</reference>
<dbReference type="PANTHER" id="PTHR39338:SF6">
    <property type="entry name" value="BLL5662 PROTEIN"/>
    <property type="match status" value="1"/>
</dbReference>
<comment type="caution">
    <text evidence="2">The sequence shown here is derived from an EMBL/GenBank/DDBJ whole genome shotgun (WGS) entry which is preliminary data.</text>
</comment>
<dbReference type="STRING" id="1549748.WH95_09670"/>
<dbReference type="PIRSF" id="PIRSF010256">
    <property type="entry name" value="CoxE_vWa"/>
    <property type="match status" value="1"/>
</dbReference>
<name>A0A0M2RCH0_9PROT</name>
<dbReference type="Pfam" id="PF05762">
    <property type="entry name" value="VWA_CoxE"/>
    <property type="match status" value="1"/>
</dbReference>
<gene>
    <name evidence="2" type="ORF">WH95_09670</name>
</gene>
<dbReference type="EMBL" id="LANI01000005">
    <property type="protein sequence ID" value="KKJ77283.1"/>
    <property type="molecule type" value="Genomic_DNA"/>
</dbReference>
<dbReference type="SUPFAM" id="SSF53300">
    <property type="entry name" value="vWA-like"/>
    <property type="match status" value="1"/>
</dbReference>
<evidence type="ECO:0000313" key="3">
    <source>
        <dbReference type="Proteomes" id="UP000034491"/>
    </source>
</evidence>
<dbReference type="InterPro" id="IPR008912">
    <property type="entry name" value="Uncharacterised_CoxE"/>
</dbReference>
<proteinExistence type="predicted"/>
<dbReference type="CDD" id="cd00198">
    <property type="entry name" value="vWFA"/>
    <property type="match status" value="1"/>
</dbReference>
<evidence type="ECO:0000259" key="1">
    <source>
        <dbReference type="SMART" id="SM00327"/>
    </source>
</evidence>
<dbReference type="InterPro" id="IPR036465">
    <property type="entry name" value="vWFA_dom_sf"/>
</dbReference>
<dbReference type="AlphaFoldDB" id="A0A0M2RCH0"/>
<dbReference type="InterPro" id="IPR002035">
    <property type="entry name" value="VWF_A"/>
</dbReference>
<keyword evidence="3" id="KW-1185">Reference proteome</keyword>
<dbReference type="OrthoDB" id="9790469at2"/>
<dbReference type="Proteomes" id="UP000034491">
    <property type="component" value="Unassembled WGS sequence"/>
</dbReference>
<protein>
    <submittedName>
        <fullName evidence="2">von Willebrand factor A</fullName>
    </submittedName>
</protein>